<feature type="transmembrane region" description="Helical" evidence="5">
    <location>
        <begin position="108"/>
        <end position="129"/>
    </location>
</feature>
<evidence type="ECO:0000313" key="6">
    <source>
        <dbReference type="EMBL" id="MQY09073.1"/>
    </source>
</evidence>
<feature type="transmembrane region" description="Helical" evidence="5">
    <location>
        <begin position="264"/>
        <end position="281"/>
    </location>
</feature>
<sequence length="288" mass="29392">MATGIVSVGLHLAGAGWPSVALLAVAAALWAALGAGFARRLARDRRGWADDAATPAALTGVAGTCVLGVRLSLLGWDAAAAVLLGGSAVLWAVLLPRVVRRLHGRVPGAAYLVCVSTQSLVVLAGTLAVSLPARLLLWPAIALFVLGLVLYCAVLAQFDFGQLRTGAGDHWVAGGAVAISALAAAKLTAAATSGQGVLRAAALALLAVALAWYAVLVCCEIRWPRPHYDLRRWSTVFPLGMTAVATITTGTVAHAGALVTAGRVLLWPAVIVWAVVAAGAVRHRFSGG</sequence>
<feature type="transmembrane region" description="Helical" evidence="5">
    <location>
        <begin position="20"/>
        <end position="41"/>
    </location>
</feature>
<comment type="caution">
    <text evidence="6">The sequence shown here is derived from an EMBL/GenBank/DDBJ whole genome shotgun (WGS) entry which is preliminary data.</text>
</comment>
<dbReference type="OrthoDB" id="4538527at2"/>
<dbReference type="InterPro" id="IPR004695">
    <property type="entry name" value="SLAC1/Mae1/Ssu1/TehA"/>
</dbReference>
<keyword evidence="2 5" id="KW-0812">Transmembrane</keyword>
<feature type="transmembrane region" description="Helical" evidence="5">
    <location>
        <begin position="53"/>
        <end position="72"/>
    </location>
</feature>
<evidence type="ECO:0008006" key="8">
    <source>
        <dbReference type="Google" id="ProtNLM"/>
    </source>
</evidence>
<organism evidence="6 7">
    <name type="scientific">Actinomadura macrotermitis</name>
    <dbReference type="NCBI Taxonomy" id="2585200"/>
    <lineage>
        <taxon>Bacteria</taxon>
        <taxon>Bacillati</taxon>
        <taxon>Actinomycetota</taxon>
        <taxon>Actinomycetes</taxon>
        <taxon>Streptosporangiales</taxon>
        <taxon>Thermomonosporaceae</taxon>
        <taxon>Actinomadura</taxon>
    </lineage>
</organism>
<feature type="transmembrane region" description="Helical" evidence="5">
    <location>
        <begin position="197"/>
        <end position="216"/>
    </location>
</feature>
<keyword evidence="3 5" id="KW-1133">Transmembrane helix</keyword>
<feature type="transmembrane region" description="Helical" evidence="5">
    <location>
        <begin position="135"/>
        <end position="158"/>
    </location>
</feature>
<dbReference type="Proteomes" id="UP000487268">
    <property type="component" value="Unassembled WGS sequence"/>
</dbReference>
<dbReference type="AlphaFoldDB" id="A0A7K0C6K6"/>
<evidence type="ECO:0000256" key="5">
    <source>
        <dbReference type="SAM" id="Phobius"/>
    </source>
</evidence>
<gene>
    <name evidence="6" type="ORF">ACRB68_71850</name>
</gene>
<dbReference type="EMBL" id="WEGH01000005">
    <property type="protein sequence ID" value="MQY09073.1"/>
    <property type="molecule type" value="Genomic_DNA"/>
</dbReference>
<evidence type="ECO:0000256" key="1">
    <source>
        <dbReference type="ARBA" id="ARBA00004141"/>
    </source>
</evidence>
<dbReference type="InterPro" id="IPR038665">
    <property type="entry name" value="Voltage-dep_anion_channel_sf"/>
</dbReference>
<evidence type="ECO:0000256" key="4">
    <source>
        <dbReference type="ARBA" id="ARBA00023136"/>
    </source>
</evidence>
<reference evidence="6 7" key="1">
    <citation type="submission" date="2019-10" db="EMBL/GenBank/DDBJ databases">
        <title>Actinomadura rubteroloni sp. nov. and Actinomadura macrotermitis sp. nov., isolated from the gut of fungus growing-termite Macrotermes natalensis.</title>
        <authorList>
            <person name="Benndorf R."/>
            <person name="Martin K."/>
            <person name="Kuefner M."/>
            <person name="De Beer W."/>
            <person name="Kaster A.-K."/>
            <person name="Vollmers J."/>
            <person name="Poulsen M."/>
            <person name="Beemelmanns C."/>
        </authorList>
    </citation>
    <scope>NUCLEOTIDE SEQUENCE [LARGE SCALE GENOMIC DNA]</scope>
    <source>
        <strain evidence="6 7">RB68</strain>
    </source>
</reference>
<dbReference type="GO" id="GO:0016020">
    <property type="term" value="C:membrane"/>
    <property type="evidence" value="ECO:0007669"/>
    <property type="project" value="UniProtKB-SubCell"/>
</dbReference>
<comment type="subcellular location">
    <subcellularLocation>
        <location evidence="1">Membrane</location>
        <topology evidence="1">Multi-pass membrane protein</topology>
    </subcellularLocation>
</comment>
<dbReference type="CDD" id="cd09319">
    <property type="entry name" value="TDT_like_1"/>
    <property type="match status" value="1"/>
</dbReference>
<dbReference type="Pfam" id="PF03595">
    <property type="entry name" value="SLAC1"/>
    <property type="match status" value="1"/>
</dbReference>
<evidence type="ECO:0000256" key="3">
    <source>
        <dbReference type="ARBA" id="ARBA00022989"/>
    </source>
</evidence>
<evidence type="ECO:0000256" key="2">
    <source>
        <dbReference type="ARBA" id="ARBA00022692"/>
    </source>
</evidence>
<name>A0A7K0C6K6_9ACTN</name>
<keyword evidence="4 5" id="KW-0472">Membrane</keyword>
<proteinExistence type="predicted"/>
<accession>A0A7K0C6K6</accession>
<protein>
    <recommendedName>
        <fullName evidence="8">C4-dicarboxylate transporter/malic acid transport protein</fullName>
    </recommendedName>
</protein>
<dbReference type="Gene3D" id="1.50.10.150">
    <property type="entry name" value="Voltage-dependent anion channel"/>
    <property type="match status" value="1"/>
</dbReference>
<evidence type="ECO:0000313" key="7">
    <source>
        <dbReference type="Proteomes" id="UP000487268"/>
    </source>
</evidence>
<feature type="transmembrane region" description="Helical" evidence="5">
    <location>
        <begin position="236"/>
        <end position="258"/>
    </location>
</feature>
<dbReference type="GO" id="GO:0055085">
    <property type="term" value="P:transmembrane transport"/>
    <property type="evidence" value="ECO:0007669"/>
    <property type="project" value="InterPro"/>
</dbReference>
<feature type="transmembrane region" description="Helical" evidence="5">
    <location>
        <begin position="170"/>
        <end position="191"/>
    </location>
</feature>
<keyword evidence="7" id="KW-1185">Reference proteome</keyword>
<feature type="transmembrane region" description="Helical" evidence="5">
    <location>
        <begin position="78"/>
        <end position="96"/>
    </location>
</feature>